<evidence type="ECO:0000313" key="2">
    <source>
        <dbReference type="Proteomes" id="UP000011666"/>
    </source>
</evidence>
<gene>
    <name evidence="1" type="ORF">GS4_03_01760</name>
</gene>
<dbReference type="AlphaFoldDB" id="M0QDQ1"/>
<accession>M0QDQ1</accession>
<reference evidence="1 2" key="1">
    <citation type="submission" date="2013-01" db="EMBL/GenBank/DDBJ databases">
        <title>Whole genome shotgun sequence of Gordonia soli NBRC 108243.</title>
        <authorList>
            <person name="Isaki-Nakamura S."/>
            <person name="Hosoyama A."/>
            <person name="Tsuchikane K."/>
            <person name="Ando Y."/>
            <person name="Baba S."/>
            <person name="Ohji S."/>
            <person name="Hamada M."/>
            <person name="Tamura T."/>
            <person name="Yamazoe A."/>
            <person name="Yamazaki S."/>
            <person name="Fujita N."/>
        </authorList>
    </citation>
    <scope>NUCLEOTIDE SEQUENCE [LARGE SCALE GENOMIC DNA]</scope>
    <source>
        <strain evidence="1 2">NBRC 108243</strain>
    </source>
</reference>
<dbReference type="RefSeq" id="WP_007617202.1">
    <property type="nucleotide sequence ID" value="NZ_BANX01000003.1"/>
</dbReference>
<dbReference type="Proteomes" id="UP000011666">
    <property type="component" value="Unassembled WGS sequence"/>
</dbReference>
<dbReference type="Pfam" id="PF20060">
    <property type="entry name" value="DUF6459"/>
    <property type="match status" value="1"/>
</dbReference>
<sequence>METPRVLIRPAPPYEHESLVPDIDGRAPAVVGPPRPTDLALPARPVYPSASAVAAAHVDARRFAMRAVTLIGEALDHRRGVGQLDSVLAPALRDQLGLMVRTGSTRPPGADSASTVRRVHIQMCGRECAEIFGSYSRAGRVQAFAGRVERLACRVRPTPVAGTARYAGSTVVENQWRVTAFSLR</sequence>
<dbReference type="EMBL" id="BANX01000003">
    <property type="protein sequence ID" value="GAC66728.1"/>
    <property type="molecule type" value="Genomic_DNA"/>
</dbReference>
<proteinExistence type="predicted"/>
<keyword evidence="2" id="KW-1185">Reference proteome</keyword>
<dbReference type="OrthoDB" id="4775331at2"/>
<dbReference type="STRING" id="1223545.GS4_03_01760"/>
<dbReference type="eggNOG" id="ENOG50332RH">
    <property type="taxonomic scope" value="Bacteria"/>
</dbReference>
<organism evidence="1 2">
    <name type="scientific">Gordonia soli NBRC 108243</name>
    <dbReference type="NCBI Taxonomy" id="1223545"/>
    <lineage>
        <taxon>Bacteria</taxon>
        <taxon>Bacillati</taxon>
        <taxon>Actinomycetota</taxon>
        <taxon>Actinomycetes</taxon>
        <taxon>Mycobacteriales</taxon>
        <taxon>Gordoniaceae</taxon>
        <taxon>Gordonia</taxon>
    </lineage>
</organism>
<dbReference type="InterPro" id="IPR045596">
    <property type="entry name" value="DUF6459"/>
</dbReference>
<protein>
    <submittedName>
        <fullName evidence="1">Uncharacterized protein</fullName>
    </submittedName>
</protein>
<name>M0QDQ1_9ACTN</name>
<evidence type="ECO:0000313" key="1">
    <source>
        <dbReference type="EMBL" id="GAC66728.1"/>
    </source>
</evidence>
<comment type="caution">
    <text evidence="1">The sequence shown here is derived from an EMBL/GenBank/DDBJ whole genome shotgun (WGS) entry which is preliminary data.</text>
</comment>